<evidence type="ECO:0000313" key="1">
    <source>
        <dbReference type="EMBL" id="OPJ79817.1"/>
    </source>
</evidence>
<proteinExistence type="predicted"/>
<dbReference type="Proteomes" id="UP000190648">
    <property type="component" value="Unassembled WGS sequence"/>
</dbReference>
<organism evidence="1 2">
    <name type="scientific">Patagioenas fasciata monilis</name>
    <dbReference type="NCBI Taxonomy" id="372326"/>
    <lineage>
        <taxon>Eukaryota</taxon>
        <taxon>Metazoa</taxon>
        <taxon>Chordata</taxon>
        <taxon>Craniata</taxon>
        <taxon>Vertebrata</taxon>
        <taxon>Euteleostomi</taxon>
        <taxon>Archelosauria</taxon>
        <taxon>Archosauria</taxon>
        <taxon>Dinosauria</taxon>
        <taxon>Saurischia</taxon>
        <taxon>Theropoda</taxon>
        <taxon>Coelurosauria</taxon>
        <taxon>Aves</taxon>
        <taxon>Neognathae</taxon>
        <taxon>Neoaves</taxon>
        <taxon>Columbimorphae</taxon>
        <taxon>Columbiformes</taxon>
        <taxon>Columbidae</taxon>
        <taxon>Patagioenas</taxon>
    </lineage>
</organism>
<keyword evidence="2" id="KW-1185">Reference proteome</keyword>
<accession>A0A1V4K7E0</accession>
<gene>
    <name evidence="1" type="ORF">AV530_002284</name>
</gene>
<dbReference type="AlphaFoldDB" id="A0A1V4K7E0"/>
<name>A0A1V4K7E0_PATFA</name>
<dbReference type="EMBL" id="LSYS01004331">
    <property type="protein sequence ID" value="OPJ79817.1"/>
    <property type="molecule type" value="Genomic_DNA"/>
</dbReference>
<reference evidence="1 2" key="1">
    <citation type="submission" date="2016-02" db="EMBL/GenBank/DDBJ databases">
        <title>Band-tailed pigeon sequencing and assembly.</title>
        <authorList>
            <person name="Soares A.E."/>
            <person name="Novak B.J."/>
            <person name="Rice E.S."/>
            <person name="O'Connell B."/>
            <person name="Chang D."/>
            <person name="Weber S."/>
            <person name="Shapiro B."/>
        </authorList>
    </citation>
    <scope>NUCLEOTIDE SEQUENCE [LARGE SCALE GENOMIC DNA]</scope>
    <source>
        <strain evidence="1">BTP2013</strain>
        <tissue evidence="1">Blood</tissue>
    </source>
</reference>
<comment type="caution">
    <text evidence="1">The sequence shown here is derived from an EMBL/GenBank/DDBJ whole genome shotgun (WGS) entry which is preliminary data.</text>
</comment>
<sequence>MGRGRPCRASPAPVECSSHRCSTNQANQEELLLPLGEEALGLRKKGKELKLYNIYNFKWIWGQLKKMVREVAAFHFYVSRFIPV</sequence>
<protein>
    <submittedName>
        <fullName evidence="1">Uncharacterized protein</fullName>
    </submittedName>
</protein>
<evidence type="ECO:0000313" key="2">
    <source>
        <dbReference type="Proteomes" id="UP000190648"/>
    </source>
</evidence>